<evidence type="ECO:0000313" key="3">
    <source>
        <dbReference type="Proteomes" id="UP000188268"/>
    </source>
</evidence>
<sequence length="196" mass="22129">MANLPHSNNSKQNPSLRHTKTKKTHHQIPHSNNSKQNPSLRRTKTKKTHQIQTTLPLKPICTNNHRLTQTLKIKTKTPEPPTQTLLSANPKTKTLGQTPKLSLCEALSANPKTKTLGQTPKLSVCEALSIWRERHAATWRERERQAARLALQKLEQSVNGRDNMQIFDELKALCDIDLEAQSYPLTKPLPGAARFC</sequence>
<comment type="caution">
    <text evidence="2">The sequence shown here is derived from an EMBL/GenBank/DDBJ whole genome shotgun (WGS) entry which is preliminary data.</text>
</comment>
<name>A0A1R3HRX7_COCAP</name>
<evidence type="ECO:0000313" key="2">
    <source>
        <dbReference type="EMBL" id="OMO73145.1"/>
    </source>
</evidence>
<dbReference type="AlphaFoldDB" id="A0A1R3HRX7"/>
<accession>A0A1R3HRX7</accession>
<evidence type="ECO:0000256" key="1">
    <source>
        <dbReference type="SAM" id="MobiDB-lite"/>
    </source>
</evidence>
<gene>
    <name evidence="2" type="ORF">CCACVL1_17440</name>
</gene>
<feature type="compositionally biased region" description="Polar residues" evidence="1">
    <location>
        <begin position="29"/>
        <end position="40"/>
    </location>
</feature>
<proteinExistence type="predicted"/>
<feature type="region of interest" description="Disordered" evidence="1">
    <location>
        <begin position="1"/>
        <end position="52"/>
    </location>
</feature>
<keyword evidence="3" id="KW-1185">Reference proteome</keyword>
<dbReference type="EMBL" id="AWWV01011273">
    <property type="protein sequence ID" value="OMO73145.1"/>
    <property type="molecule type" value="Genomic_DNA"/>
</dbReference>
<feature type="compositionally biased region" description="Basic residues" evidence="1">
    <location>
        <begin position="17"/>
        <end position="28"/>
    </location>
</feature>
<feature type="compositionally biased region" description="Polar residues" evidence="1">
    <location>
        <begin position="1"/>
        <end position="16"/>
    </location>
</feature>
<dbReference type="Gramene" id="OMO73145">
    <property type="protein sequence ID" value="OMO73145"/>
    <property type="gene ID" value="CCACVL1_17440"/>
</dbReference>
<reference evidence="2 3" key="1">
    <citation type="submission" date="2013-09" db="EMBL/GenBank/DDBJ databases">
        <title>Corchorus capsularis genome sequencing.</title>
        <authorList>
            <person name="Alam M."/>
            <person name="Haque M.S."/>
            <person name="Islam M.S."/>
            <person name="Emdad E.M."/>
            <person name="Islam M.M."/>
            <person name="Ahmed B."/>
            <person name="Halim A."/>
            <person name="Hossen Q.M.M."/>
            <person name="Hossain M.Z."/>
            <person name="Ahmed R."/>
            <person name="Khan M.M."/>
            <person name="Islam R."/>
            <person name="Rashid M.M."/>
            <person name="Khan S.A."/>
            <person name="Rahman M.S."/>
            <person name="Alam M."/>
        </authorList>
    </citation>
    <scope>NUCLEOTIDE SEQUENCE [LARGE SCALE GENOMIC DNA]</scope>
    <source>
        <strain evidence="3">cv. CVL-1</strain>
        <tissue evidence="2">Whole seedling</tissue>
    </source>
</reference>
<dbReference type="Proteomes" id="UP000188268">
    <property type="component" value="Unassembled WGS sequence"/>
</dbReference>
<organism evidence="2 3">
    <name type="scientific">Corchorus capsularis</name>
    <name type="common">Jute</name>
    <dbReference type="NCBI Taxonomy" id="210143"/>
    <lineage>
        <taxon>Eukaryota</taxon>
        <taxon>Viridiplantae</taxon>
        <taxon>Streptophyta</taxon>
        <taxon>Embryophyta</taxon>
        <taxon>Tracheophyta</taxon>
        <taxon>Spermatophyta</taxon>
        <taxon>Magnoliopsida</taxon>
        <taxon>eudicotyledons</taxon>
        <taxon>Gunneridae</taxon>
        <taxon>Pentapetalae</taxon>
        <taxon>rosids</taxon>
        <taxon>malvids</taxon>
        <taxon>Malvales</taxon>
        <taxon>Malvaceae</taxon>
        <taxon>Grewioideae</taxon>
        <taxon>Apeibeae</taxon>
        <taxon>Corchorus</taxon>
    </lineage>
</organism>
<protein>
    <submittedName>
        <fullName evidence="2">Uncharacterized protein</fullName>
    </submittedName>
</protein>